<dbReference type="SMART" id="SM00028">
    <property type="entry name" value="TPR"/>
    <property type="match status" value="4"/>
</dbReference>
<name>A0AA52EEJ7_9PROT</name>
<dbReference type="SUPFAM" id="SSF48452">
    <property type="entry name" value="TPR-like"/>
    <property type="match status" value="1"/>
</dbReference>
<gene>
    <name evidence="1" type="ORF">QGN29_03045</name>
</gene>
<dbReference type="AlphaFoldDB" id="A0AA52EEJ7"/>
<dbReference type="InterPro" id="IPR011990">
    <property type="entry name" value="TPR-like_helical_dom_sf"/>
</dbReference>
<keyword evidence="2" id="KW-1185">Reference proteome</keyword>
<dbReference type="Proteomes" id="UP001268683">
    <property type="component" value="Chromosome"/>
</dbReference>
<dbReference type="SUPFAM" id="SSF53756">
    <property type="entry name" value="UDP-Glycosyltransferase/glycogen phosphorylase"/>
    <property type="match status" value="1"/>
</dbReference>
<dbReference type="PANTHER" id="PTHR12558:SF13">
    <property type="entry name" value="CELL DIVISION CYCLE PROTEIN 27 HOMOLOG"/>
    <property type="match status" value="1"/>
</dbReference>
<dbReference type="KEGG" id="tmk:QGN29_03045"/>
<evidence type="ECO:0000313" key="2">
    <source>
        <dbReference type="Proteomes" id="UP001268683"/>
    </source>
</evidence>
<organism evidence="1 2">
    <name type="scientific">Temperatibacter marinus</name>
    <dbReference type="NCBI Taxonomy" id="1456591"/>
    <lineage>
        <taxon>Bacteria</taxon>
        <taxon>Pseudomonadati</taxon>
        <taxon>Pseudomonadota</taxon>
        <taxon>Alphaproteobacteria</taxon>
        <taxon>Kordiimonadales</taxon>
        <taxon>Temperatibacteraceae</taxon>
        <taxon>Temperatibacter</taxon>
    </lineage>
</organism>
<proteinExistence type="predicted"/>
<dbReference type="Pfam" id="PF13181">
    <property type="entry name" value="TPR_8"/>
    <property type="match status" value="2"/>
</dbReference>
<reference evidence="1" key="1">
    <citation type="submission" date="2023-04" db="EMBL/GenBank/DDBJ databases">
        <title>Complete genome sequence of Temperatibacter marinus.</title>
        <authorList>
            <person name="Rong J.-C."/>
            <person name="Yi M.-L."/>
            <person name="Zhao Q."/>
        </authorList>
    </citation>
    <scope>NUCLEOTIDE SEQUENCE</scope>
    <source>
        <strain evidence="1">NBRC 110045</strain>
    </source>
</reference>
<evidence type="ECO:0000313" key="1">
    <source>
        <dbReference type="EMBL" id="WND03346.1"/>
    </source>
</evidence>
<evidence type="ECO:0008006" key="3">
    <source>
        <dbReference type="Google" id="ProtNLM"/>
    </source>
</evidence>
<dbReference type="InterPro" id="IPR019734">
    <property type="entry name" value="TPR_rpt"/>
</dbReference>
<dbReference type="RefSeq" id="WP_310799199.1">
    <property type="nucleotide sequence ID" value="NZ_CP123872.1"/>
</dbReference>
<accession>A0AA52EEJ7</accession>
<dbReference type="EMBL" id="CP123872">
    <property type="protein sequence ID" value="WND03346.1"/>
    <property type="molecule type" value="Genomic_DNA"/>
</dbReference>
<dbReference type="Gene3D" id="1.25.40.10">
    <property type="entry name" value="Tetratricopeptide repeat domain"/>
    <property type="match status" value="1"/>
</dbReference>
<sequence length="548" mass="62265">MMNKRKTLKKLTDLIDRHRSGKVNQCVIVDQIKQLWLTSSKTEDILVVVGFALLDMNESQQVIDIIQDAAQVMGETELIYQLSGKAALQLNMPEMAEKAFSKACMINPSEQTNYLHLAIAQAEKGDVDQAIELLTSTLQHFPEYAKMWDLLGTYLLEYRGDTENGRVFLKQAHELDSENADICHNLALSYHGLAEAKAYYQKAIKLTPENPQVAVSFALYLLPKCKFIGPKLFINMMDYYESRHAAQLGSVKFLTYEHSIPAIEDNPITDKTILILSEQGIGDELLFASFLPKLLKEAKKVFLLCDPRLEDAYARSFPEVEILSYVDDDRSGYKKRKIPSLDSVKAEIDNSIYLGSLMRYFVKKFDDFMEFKGAYLKIDSKLQAEFRSRLGSKSRPRFALSWKSQNIKGARKGLYLDTELLKKALSKIEADFYVIQYVYSEEEKNNLNSLSNVHFMNDIDFKNNIDANLALLSLMDASIGPVTTSQMLAYAVGCPMVVVTNAKSWIMQYHKETDNYAIFGTPVDFLNMSLSENSYEALEDILKPHMIG</sequence>
<dbReference type="PANTHER" id="PTHR12558">
    <property type="entry name" value="CELL DIVISION CYCLE 16,23,27"/>
    <property type="match status" value="1"/>
</dbReference>
<protein>
    <recommendedName>
        <fullName evidence="3">Tetratricopeptide repeat protein</fullName>
    </recommendedName>
</protein>